<keyword evidence="2 8" id="KW-0645">Protease</keyword>
<evidence type="ECO:0000313" key="9">
    <source>
        <dbReference type="Proteomes" id="UP000653305"/>
    </source>
</evidence>
<dbReference type="PROSITE" id="PS00138">
    <property type="entry name" value="SUBTILASE_SER"/>
    <property type="match status" value="1"/>
</dbReference>
<comment type="caution">
    <text evidence="8">The sequence shown here is derived from an EMBL/GenBank/DDBJ whole genome shotgun (WGS) entry which is preliminary data.</text>
</comment>
<reference evidence="8" key="1">
    <citation type="submission" date="2020-07" db="EMBL/GenBank/DDBJ databases">
        <title>Ethylene signaling mediates host invasion by parasitic plants.</title>
        <authorList>
            <person name="Yoshida S."/>
        </authorList>
    </citation>
    <scope>NUCLEOTIDE SEQUENCE</scope>
    <source>
        <strain evidence="8">Okayama</strain>
    </source>
</reference>
<evidence type="ECO:0000256" key="3">
    <source>
        <dbReference type="ARBA" id="ARBA00022729"/>
    </source>
</evidence>
<comment type="similarity">
    <text evidence="1 6">Belongs to the peptidase S8 family.</text>
</comment>
<comment type="caution">
    <text evidence="6">Lacks conserved residue(s) required for the propagation of feature annotation.</text>
</comment>
<dbReference type="PANTHER" id="PTHR10795">
    <property type="entry name" value="PROPROTEIN CONVERTASE SUBTILISIN/KEXIN"/>
    <property type="match status" value="1"/>
</dbReference>
<evidence type="ECO:0000256" key="2">
    <source>
        <dbReference type="ARBA" id="ARBA00022670"/>
    </source>
</evidence>
<organism evidence="8 9">
    <name type="scientific">Phtheirospermum japonicum</name>
    <dbReference type="NCBI Taxonomy" id="374723"/>
    <lineage>
        <taxon>Eukaryota</taxon>
        <taxon>Viridiplantae</taxon>
        <taxon>Streptophyta</taxon>
        <taxon>Embryophyta</taxon>
        <taxon>Tracheophyta</taxon>
        <taxon>Spermatophyta</taxon>
        <taxon>Magnoliopsida</taxon>
        <taxon>eudicotyledons</taxon>
        <taxon>Gunneridae</taxon>
        <taxon>Pentapetalae</taxon>
        <taxon>asterids</taxon>
        <taxon>lamiids</taxon>
        <taxon>Lamiales</taxon>
        <taxon>Orobanchaceae</taxon>
        <taxon>Orobanchaceae incertae sedis</taxon>
        <taxon>Phtheirospermum</taxon>
    </lineage>
</organism>
<protein>
    <submittedName>
        <fullName evidence="8">Subtilisin-like protease sbt3.3</fullName>
    </submittedName>
</protein>
<gene>
    <name evidence="8" type="ORF">PHJA_001821400</name>
</gene>
<dbReference type="OrthoDB" id="4803627at2759"/>
<name>A0A830CLS5_9LAMI</name>
<accession>A0A830CLS5</accession>
<sequence>MSETFTGKFVITFIDSGGFVDYPPLIAVNAGAVGFIAAHNDLVHVKPSLPTILVSYEVGSAIVAYVNKRGIPRMQLKVDQICDSKYLTARIPRFSSRGPSSITPTILKPDITAPGVAVMAMGLIGECVMDSGTSFSTPHVAAIVAMLI</sequence>
<dbReference type="GO" id="GO:0004252">
    <property type="term" value="F:serine-type endopeptidase activity"/>
    <property type="evidence" value="ECO:0007669"/>
    <property type="project" value="InterPro"/>
</dbReference>
<dbReference type="InterPro" id="IPR000209">
    <property type="entry name" value="Peptidase_S8/S53_dom"/>
</dbReference>
<dbReference type="InterPro" id="IPR036852">
    <property type="entry name" value="Peptidase_S8/S53_dom_sf"/>
</dbReference>
<evidence type="ECO:0000256" key="4">
    <source>
        <dbReference type="ARBA" id="ARBA00022801"/>
    </source>
</evidence>
<keyword evidence="3" id="KW-0732">Signal</keyword>
<feature type="domain" description="Peptidase S8/S53" evidence="7">
    <location>
        <begin position="88"/>
        <end position="147"/>
    </location>
</feature>
<dbReference type="SUPFAM" id="SSF52743">
    <property type="entry name" value="Subtilisin-like"/>
    <property type="match status" value="1"/>
</dbReference>
<keyword evidence="9" id="KW-1185">Reference proteome</keyword>
<dbReference type="Gene3D" id="3.40.50.200">
    <property type="entry name" value="Peptidase S8/S53 domain"/>
    <property type="match status" value="1"/>
</dbReference>
<keyword evidence="4" id="KW-0378">Hydrolase</keyword>
<evidence type="ECO:0000256" key="1">
    <source>
        <dbReference type="ARBA" id="ARBA00011073"/>
    </source>
</evidence>
<evidence type="ECO:0000256" key="5">
    <source>
        <dbReference type="ARBA" id="ARBA00022825"/>
    </source>
</evidence>
<dbReference type="Proteomes" id="UP000653305">
    <property type="component" value="Unassembled WGS sequence"/>
</dbReference>
<dbReference type="PROSITE" id="PS51892">
    <property type="entry name" value="SUBTILASE"/>
    <property type="match status" value="1"/>
</dbReference>
<dbReference type="EMBL" id="BMAC01000456">
    <property type="protein sequence ID" value="GFP96773.1"/>
    <property type="molecule type" value="Genomic_DNA"/>
</dbReference>
<evidence type="ECO:0000259" key="7">
    <source>
        <dbReference type="Pfam" id="PF00082"/>
    </source>
</evidence>
<evidence type="ECO:0000256" key="6">
    <source>
        <dbReference type="PROSITE-ProRule" id="PRU01240"/>
    </source>
</evidence>
<dbReference type="AlphaFoldDB" id="A0A830CLS5"/>
<dbReference type="GO" id="GO:0006508">
    <property type="term" value="P:proteolysis"/>
    <property type="evidence" value="ECO:0007669"/>
    <property type="project" value="UniProtKB-KW"/>
</dbReference>
<proteinExistence type="inferred from homology"/>
<dbReference type="InterPro" id="IPR045051">
    <property type="entry name" value="SBT"/>
</dbReference>
<evidence type="ECO:0000313" key="8">
    <source>
        <dbReference type="EMBL" id="GFP96773.1"/>
    </source>
</evidence>
<keyword evidence="5" id="KW-0720">Serine protease</keyword>
<dbReference type="InterPro" id="IPR023828">
    <property type="entry name" value="Peptidase_S8_Ser-AS"/>
</dbReference>
<dbReference type="Pfam" id="PF00082">
    <property type="entry name" value="Peptidase_S8"/>
    <property type="match status" value="1"/>
</dbReference>